<dbReference type="SUPFAM" id="SSF75632">
    <property type="entry name" value="Cullin homology domain"/>
    <property type="match status" value="1"/>
</dbReference>
<dbReference type="SMART" id="SM00884">
    <property type="entry name" value="Cullin_Nedd8"/>
    <property type="match status" value="1"/>
</dbReference>
<dbReference type="Pfam" id="PF10557">
    <property type="entry name" value="Cullin_Nedd8"/>
    <property type="match status" value="2"/>
</dbReference>
<feature type="domain" description="Cullin family profile" evidence="8">
    <location>
        <begin position="412"/>
        <end position="642"/>
    </location>
</feature>
<keyword evidence="5" id="KW-0832">Ubl conjugation</keyword>
<comment type="pathway">
    <text evidence="1">Protein modification; protein ubiquitination.</text>
</comment>
<dbReference type="SUPFAM" id="SSF74788">
    <property type="entry name" value="Cullin repeat-like"/>
    <property type="match status" value="1"/>
</dbReference>
<dbReference type="InterPro" id="IPR019559">
    <property type="entry name" value="Cullin_neddylation_domain"/>
</dbReference>
<dbReference type="InterPro" id="IPR059120">
    <property type="entry name" value="Cullin-like_AB"/>
</dbReference>
<dbReference type="PROSITE" id="PS50069">
    <property type="entry name" value="CULLIN_2"/>
    <property type="match status" value="1"/>
</dbReference>
<evidence type="ECO:0000259" key="8">
    <source>
        <dbReference type="PROSITE" id="PS50069"/>
    </source>
</evidence>
<dbReference type="Pfam" id="PF00888">
    <property type="entry name" value="Cullin"/>
    <property type="match status" value="1"/>
</dbReference>
<dbReference type="FunFam" id="1.20.1310.10:FF:000002">
    <property type="entry name" value="cullin-3 isoform X1"/>
    <property type="match status" value="1"/>
</dbReference>
<evidence type="ECO:0000256" key="3">
    <source>
        <dbReference type="ARBA" id="ARBA00022499"/>
    </source>
</evidence>
<dbReference type="FunFam" id="1.20.1310.10:FF:000011">
    <property type="entry name" value="Cullin 1"/>
    <property type="match status" value="1"/>
</dbReference>
<dbReference type="InterPro" id="IPR001373">
    <property type="entry name" value="Cullin_N"/>
</dbReference>
<keyword evidence="9" id="KW-1185">Reference proteome</keyword>
<dbReference type="Gene3D" id="1.20.1310.10">
    <property type="entry name" value="Cullin Repeats"/>
    <property type="match status" value="4"/>
</dbReference>
<dbReference type="SUPFAM" id="SSF46785">
    <property type="entry name" value="Winged helix' DNA-binding domain"/>
    <property type="match status" value="2"/>
</dbReference>
<keyword evidence="4" id="KW-0833">Ubl conjugation pathway</keyword>
<dbReference type="SMART" id="SM00182">
    <property type="entry name" value="CULLIN"/>
    <property type="match status" value="1"/>
</dbReference>
<dbReference type="PROSITE" id="PS01256">
    <property type="entry name" value="CULLIN_1"/>
    <property type="match status" value="1"/>
</dbReference>
<dbReference type="InterPro" id="IPR036388">
    <property type="entry name" value="WH-like_DNA-bd_sf"/>
</dbReference>
<dbReference type="GO" id="GO:0031461">
    <property type="term" value="C:cullin-RING ubiquitin ligase complex"/>
    <property type="evidence" value="ECO:0007669"/>
    <property type="project" value="InterPro"/>
</dbReference>
<comment type="similarity">
    <text evidence="2 6 7">Belongs to the cullin family.</text>
</comment>
<dbReference type="WBParaSite" id="ACRNAN_scaffold10982.g28759.t2">
    <property type="protein sequence ID" value="ACRNAN_scaffold10982.g28759.t2"/>
    <property type="gene ID" value="ACRNAN_scaffold10982.g28759"/>
</dbReference>
<evidence type="ECO:0000313" key="10">
    <source>
        <dbReference type="WBParaSite" id="ACRNAN_scaffold10982.g28759.t2"/>
    </source>
</evidence>
<proteinExistence type="inferred from homology"/>
<evidence type="ECO:0000256" key="7">
    <source>
        <dbReference type="RuleBase" id="RU003829"/>
    </source>
</evidence>
<dbReference type="InterPro" id="IPR016157">
    <property type="entry name" value="Cullin_CS"/>
</dbReference>
<dbReference type="Gene3D" id="3.30.230.130">
    <property type="entry name" value="Cullin, Chain C, Domain 2"/>
    <property type="match status" value="1"/>
</dbReference>
<dbReference type="InterPro" id="IPR036317">
    <property type="entry name" value="Cullin_homology_sf"/>
</dbReference>
<reference evidence="10" key="1">
    <citation type="submission" date="2022-11" db="UniProtKB">
        <authorList>
            <consortium name="WormBaseParasite"/>
        </authorList>
    </citation>
    <scope>IDENTIFICATION</scope>
</reference>
<dbReference type="Proteomes" id="UP000887540">
    <property type="component" value="Unplaced"/>
</dbReference>
<dbReference type="InterPro" id="IPR016158">
    <property type="entry name" value="Cullin_homology"/>
</dbReference>
<sequence length="802" mass="94410">MALAITTKEEIWNELRDGLTKIYKFDKDINFQRPVSTKEFMHLYNHVYNFCTGQVKVTANRPIIGQEFNGYDLYERLKKFIRDFVSEYFVTCKDLEASQLLEKYTTFWKQFKFSSKFANDIFAHLNRHWISRELDEGNQDVYEIFNLAIVTWKTIFFDTLHQNITAAILKLIEQDRNGEKIQISLIGDAISSYLELGINKHDYHANLILKAHRPIADLTIYQNHFEKHFLEDTRRYYTTESTEFIQNNSFTEYLKKIELRFQEECDRCTNYFHESTQDHLLKILDDVLIKPHTELVLSEFESLLNHQNGEGLARIFSLFERMEELKMFRRMLDQDTEKMLRETTDKFASPDMNDPKQYVNYIRDVHHHFSTLVADPFKSSAFFVHAKESMDKAFASFINRNQVIEESKSLSKAPELLARYCDLLLRKSAKNSEEMELEDLLNQVMDVFEYIEDKDVFINYYSKLLAKRLINELSVSDEAESNMIGKLQQMCGYTSNLQRMFTDAGLSKNITENYRQYIVGRPTEQHVNFSIMVLTSGVWPAQQNFICQIPKSLSLCMDSFTNFYMKQHNGRKLAWLLHMCHGEVTDTGLNTKNARKYTFMASTAQITVLMLFNEATEYTLAQICEHVELKKEQIMPYLQPIVKVGLVKVVGSYSDLDDNVPDETKFVLNTEFQNKKMKLDLTKIRIHNEAKKDVEEVQRSVVDDRRHVIQAAIVRIMKTRKTLKHNQLMTEVLQHKRKLEADAKDNYKAKRKVYIALGMIIKQLSTLFQPQVPMIKKCIDLLIEKEYIKRVENDKDTYEYIS</sequence>
<evidence type="ECO:0000256" key="6">
    <source>
        <dbReference type="PROSITE-ProRule" id="PRU00330"/>
    </source>
</evidence>
<name>A0A914CJ08_9BILA</name>
<accession>A0A914CJ08</accession>
<dbReference type="InterPro" id="IPR016159">
    <property type="entry name" value="Cullin_repeat-like_dom_sf"/>
</dbReference>
<keyword evidence="3" id="KW-1017">Isopeptide bond</keyword>
<evidence type="ECO:0000256" key="5">
    <source>
        <dbReference type="ARBA" id="ARBA00022843"/>
    </source>
</evidence>
<evidence type="ECO:0000313" key="9">
    <source>
        <dbReference type="Proteomes" id="UP000887540"/>
    </source>
</evidence>
<dbReference type="AlphaFoldDB" id="A0A914CJ08"/>
<evidence type="ECO:0000256" key="4">
    <source>
        <dbReference type="ARBA" id="ARBA00022786"/>
    </source>
</evidence>
<dbReference type="GO" id="GO:0031625">
    <property type="term" value="F:ubiquitin protein ligase binding"/>
    <property type="evidence" value="ECO:0007669"/>
    <property type="project" value="InterPro"/>
</dbReference>
<dbReference type="InterPro" id="IPR045093">
    <property type="entry name" value="Cullin"/>
</dbReference>
<evidence type="ECO:0000256" key="2">
    <source>
        <dbReference type="ARBA" id="ARBA00006019"/>
    </source>
</evidence>
<dbReference type="PANTHER" id="PTHR11932">
    <property type="entry name" value="CULLIN"/>
    <property type="match status" value="1"/>
</dbReference>
<dbReference type="Pfam" id="PF26557">
    <property type="entry name" value="Cullin_AB"/>
    <property type="match status" value="1"/>
</dbReference>
<dbReference type="GO" id="GO:0006511">
    <property type="term" value="P:ubiquitin-dependent protein catabolic process"/>
    <property type="evidence" value="ECO:0007669"/>
    <property type="project" value="InterPro"/>
</dbReference>
<protein>
    <submittedName>
        <fullName evidence="10">Cullin family profile domain-containing protein</fullName>
    </submittedName>
</protein>
<evidence type="ECO:0000256" key="1">
    <source>
        <dbReference type="ARBA" id="ARBA00004906"/>
    </source>
</evidence>
<organism evidence="9 10">
    <name type="scientific">Acrobeloides nanus</name>
    <dbReference type="NCBI Taxonomy" id="290746"/>
    <lineage>
        <taxon>Eukaryota</taxon>
        <taxon>Metazoa</taxon>
        <taxon>Ecdysozoa</taxon>
        <taxon>Nematoda</taxon>
        <taxon>Chromadorea</taxon>
        <taxon>Rhabditida</taxon>
        <taxon>Tylenchina</taxon>
        <taxon>Cephalobomorpha</taxon>
        <taxon>Cephaloboidea</taxon>
        <taxon>Cephalobidae</taxon>
        <taxon>Acrobeloides</taxon>
    </lineage>
</organism>
<dbReference type="Gene3D" id="1.10.10.10">
    <property type="entry name" value="Winged helix-like DNA-binding domain superfamily/Winged helix DNA-binding domain"/>
    <property type="match status" value="1"/>
</dbReference>
<dbReference type="InterPro" id="IPR036390">
    <property type="entry name" value="WH_DNA-bd_sf"/>
</dbReference>